<dbReference type="InterPro" id="IPR032466">
    <property type="entry name" value="Metal_Hydrolase"/>
</dbReference>
<dbReference type="InterPro" id="IPR006680">
    <property type="entry name" value="Amidohydro-rel"/>
</dbReference>
<dbReference type="Pfam" id="PF01979">
    <property type="entry name" value="Amidohydro_1"/>
    <property type="match status" value="1"/>
</dbReference>
<dbReference type="Gene3D" id="3.20.20.140">
    <property type="entry name" value="Metal-dependent hydrolases"/>
    <property type="match status" value="1"/>
</dbReference>
<evidence type="ECO:0000259" key="1">
    <source>
        <dbReference type="Pfam" id="PF01979"/>
    </source>
</evidence>
<dbReference type="SUPFAM" id="SSF51338">
    <property type="entry name" value="Composite domain of metallo-dependent hydrolases"/>
    <property type="match status" value="1"/>
</dbReference>
<dbReference type="AlphaFoldDB" id="G8M1R2"/>
<dbReference type="HOGENOM" id="CLU_046987_0_0_9"/>
<keyword evidence="3" id="KW-1185">Reference proteome</keyword>
<dbReference type="CDD" id="cd01309">
    <property type="entry name" value="Met_dep_hydrolase_C"/>
    <property type="match status" value="1"/>
</dbReference>
<dbReference type="RefSeq" id="WP_014256794.1">
    <property type="nucleotide sequence ID" value="NC_016627.1"/>
</dbReference>
<gene>
    <name evidence="2" type="ordered locus">Clocl_3842</name>
</gene>
<dbReference type="PANTHER" id="PTHR43135">
    <property type="entry name" value="ALPHA-D-RIBOSE 1-METHYLPHOSPHONATE 5-TRIPHOSPHATE DIPHOSPHATASE"/>
    <property type="match status" value="1"/>
</dbReference>
<accession>G8M1R2</accession>
<reference evidence="2 3" key="2">
    <citation type="journal article" date="2012" name="Stand. Genomic Sci.">
        <title>Complete Genome Sequence of Clostridium clariflavum DSM 19732.</title>
        <authorList>
            <person name="Izquierdo J.A."/>
            <person name="Goodwin L."/>
            <person name="Davenport K.W."/>
            <person name="Teshima H."/>
            <person name="Bruce D."/>
            <person name="Detter C."/>
            <person name="Tapia R."/>
            <person name="Han S."/>
            <person name="Land M."/>
            <person name="Hauser L."/>
            <person name="Jeffries C.D."/>
            <person name="Han J."/>
            <person name="Pitluck S."/>
            <person name="Nolan M."/>
            <person name="Chen A."/>
            <person name="Huntemann M."/>
            <person name="Mavromatis K."/>
            <person name="Mikhailova N."/>
            <person name="Liolios K."/>
            <person name="Woyke T."/>
            <person name="Lynd L.R."/>
        </authorList>
    </citation>
    <scope>NUCLEOTIDE SEQUENCE [LARGE SCALE GENOMIC DNA]</scope>
    <source>
        <strain evidence="3">DSM 19732 / NBRC 101661 / EBR45</strain>
    </source>
</reference>
<dbReference type="Gene3D" id="2.30.40.10">
    <property type="entry name" value="Urease, subunit C, domain 1"/>
    <property type="match status" value="1"/>
</dbReference>
<dbReference type="PANTHER" id="PTHR43135:SF3">
    <property type="entry name" value="ALPHA-D-RIBOSE 1-METHYLPHOSPHONATE 5-TRIPHOSPHATE DIPHOSPHATASE"/>
    <property type="match status" value="1"/>
</dbReference>
<keyword evidence="2" id="KW-0378">Hydrolase</keyword>
<sequence length="392" mass="43608">MLLIRNGKILTMTGIDYDNGYVLIDKGKIIEVGEGKKSLRGKKDLEIIDAEGKYVLPGFIDSHCHIGMWEDAVGFEGEDGNEMTDPVTPHLRAIDGVYHLDRCFREALENGVTTVVTGPGSANVIGGQFAALKTFGRRIEEMIIKEPVAIKVAFGENPKTVYNERKQAPSTRMATAAILRENLMKAKEYMQLWDEYNKDKENADKPEYDIKMEALLKVLRKEIPIKAHAHRADDILTAIRIAKEFDVRITIEHCTEGHLIKDILLEEGVSAIVGPMLTDRSKVELRNMSVKAPGILSKAGVKTAIMTDHPCVPIQYLSLCAALAVREGMDEKEALKAITINAAELTEIDERVGSIEKGKDGDIIIMDGHPLEFRTRVVTTIINGQVVYERKE</sequence>
<evidence type="ECO:0000313" key="3">
    <source>
        <dbReference type="Proteomes" id="UP000005435"/>
    </source>
</evidence>
<dbReference type="InterPro" id="IPR051781">
    <property type="entry name" value="Metallo-dep_Hydrolase"/>
</dbReference>
<dbReference type="Proteomes" id="UP000005435">
    <property type="component" value="Chromosome"/>
</dbReference>
<dbReference type="OrthoDB" id="9802793at2"/>
<dbReference type="EMBL" id="CP003065">
    <property type="protein sequence ID" value="AEV70291.1"/>
    <property type="molecule type" value="Genomic_DNA"/>
</dbReference>
<dbReference type="eggNOG" id="COG1228">
    <property type="taxonomic scope" value="Bacteria"/>
</dbReference>
<proteinExistence type="predicted"/>
<organism evidence="2 3">
    <name type="scientific">Acetivibrio clariflavus (strain DSM 19732 / NBRC 101661 / EBR45)</name>
    <name type="common">Clostridium clariflavum</name>
    <dbReference type="NCBI Taxonomy" id="720554"/>
    <lineage>
        <taxon>Bacteria</taxon>
        <taxon>Bacillati</taxon>
        <taxon>Bacillota</taxon>
        <taxon>Clostridia</taxon>
        <taxon>Eubacteriales</taxon>
        <taxon>Oscillospiraceae</taxon>
        <taxon>Acetivibrio</taxon>
    </lineage>
</organism>
<name>G8M1R2_ACECE</name>
<dbReference type="InterPro" id="IPR011059">
    <property type="entry name" value="Metal-dep_hydrolase_composite"/>
</dbReference>
<dbReference type="SUPFAM" id="SSF51556">
    <property type="entry name" value="Metallo-dependent hydrolases"/>
    <property type="match status" value="1"/>
</dbReference>
<reference evidence="3" key="1">
    <citation type="submission" date="2011-12" db="EMBL/GenBank/DDBJ databases">
        <title>Complete sequence of Clostridium clariflavum DSM 19732.</title>
        <authorList>
            <consortium name="US DOE Joint Genome Institute"/>
            <person name="Lucas S."/>
            <person name="Han J."/>
            <person name="Lapidus A."/>
            <person name="Cheng J.-F."/>
            <person name="Goodwin L."/>
            <person name="Pitluck S."/>
            <person name="Peters L."/>
            <person name="Teshima H."/>
            <person name="Detter J.C."/>
            <person name="Han C."/>
            <person name="Tapia R."/>
            <person name="Land M."/>
            <person name="Hauser L."/>
            <person name="Kyrpides N."/>
            <person name="Ivanova N."/>
            <person name="Pagani I."/>
            <person name="Kitzmiller T."/>
            <person name="Lynd L."/>
            <person name="Izquierdo J."/>
            <person name="Woyke T."/>
        </authorList>
    </citation>
    <scope>NUCLEOTIDE SEQUENCE [LARGE SCALE GENOMIC DNA]</scope>
    <source>
        <strain evidence="3">DSM 19732 / NBRC 101661 / EBR45</strain>
    </source>
</reference>
<evidence type="ECO:0000313" key="2">
    <source>
        <dbReference type="EMBL" id="AEV70291.1"/>
    </source>
</evidence>
<dbReference type="KEGG" id="ccl:Clocl_3842"/>
<protein>
    <submittedName>
        <fullName evidence="2">Amidohydrolase, imidazolonepropionase</fullName>
    </submittedName>
</protein>
<feature type="domain" description="Amidohydrolase-related" evidence="1">
    <location>
        <begin position="54"/>
        <end position="387"/>
    </location>
</feature>
<dbReference type="STRING" id="720554.Clocl_3842"/>
<dbReference type="GO" id="GO:0016810">
    <property type="term" value="F:hydrolase activity, acting on carbon-nitrogen (but not peptide) bonds"/>
    <property type="evidence" value="ECO:0007669"/>
    <property type="project" value="InterPro"/>
</dbReference>